<name>A0ACB8AWY7_9AGAM</name>
<accession>A0ACB8AWY7</accession>
<dbReference type="EMBL" id="MU267291">
    <property type="protein sequence ID" value="KAH7917083.1"/>
    <property type="molecule type" value="Genomic_DNA"/>
</dbReference>
<dbReference type="Proteomes" id="UP000790709">
    <property type="component" value="Unassembled WGS sequence"/>
</dbReference>
<evidence type="ECO:0000313" key="1">
    <source>
        <dbReference type="EMBL" id="KAH7917083.1"/>
    </source>
</evidence>
<reference evidence="1" key="1">
    <citation type="journal article" date="2021" name="New Phytol.">
        <title>Evolutionary innovations through gain and loss of genes in the ectomycorrhizal Boletales.</title>
        <authorList>
            <person name="Wu G."/>
            <person name="Miyauchi S."/>
            <person name="Morin E."/>
            <person name="Kuo A."/>
            <person name="Drula E."/>
            <person name="Varga T."/>
            <person name="Kohler A."/>
            <person name="Feng B."/>
            <person name="Cao Y."/>
            <person name="Lipzen A."/>
            <person name="Daum C."/>
            <person name="Hundley H."/>
            <person name="Pangilinan J."/>
            <person name="Johnson J."/>
            <person name="Barry K."/>
            <person name="LaButti K."/>
            <person name="Ng V."/>
            <person name="Ahrendt S."/>
            <person name="Min B."/>
            <person name="Choi I.G."/>
            <person name="Park H."/>
            <person name="Plett J.M."/>
            <person name="Magnuson J."/>
            <person name="Spatafora J.W."/>
            <person name="Nagy L.G."/>
            <person name="Henrissat B."/>
            <person name="Grigoriev I.V."/>
            <person name="Yang Z.L."/>
            <person name="Xu J."/>
            <person name="Martin F.M."/>
        </authorList>
    </citation>
    <scope>NUCLEOTIDE SEQUENCE</scope>
    <source>
        <strain evidence="1">KUC20120723A-06</strain>
    </source>
</reference>
<protein>
    <submittedName>
        <fullName evidence="1">Uncharacterized protein</fullName>
    </submittedName>
</protein>
<comment type="caution">
    <text evidence="1">The sequence shown here is derived from an EMBL/GenBank/DDBJ whole genome shotgun (WGS) entry which is preliminary data.</text>
</comment>
<gene>
    <name evidence="1" type="ORF">BV22DRAFT_1052697</name>
</gene>
<proteinExistence type="predicted"/>
<feature type="non-terminal residue" evidence="1">
    <location>
        <position position="310"/>
    </location>
</feature>
<sequence>MDVHLGHPDIPFPLVGSGAPLPDALAFSGKSINVPMDLATCCTLGRPIVFPRAFLPFIALLNSINLEITNTWSSEDQEAQIYWISMRGYLNALLKDTLEFLEKKQKPTALQCWLQREFMLCRHDEAGRREYLNLMKEKNIVPYSVDMFELGKTSGAFLSYTLNAGVSDWFGWWKTQKDWGYYSSEHFGKFLYFERKSAWKVVIQKAGTSNPAAPSSPGSPPNNPDPMPVSESSATSSAVVQVQVPGSQPSGIGPVPGSESAPERQRYFSFKLLSHDPPALPQNAAGNLDWDIILRDLCSLSETWVVGAQA</sequence>
<keyword evidence="2" id="KW-1185">Reference proteome</keyword>
<evidence type="ECO:0000313" key="2">
    <source>
        <dbReference type="Proteomes" id="UP000790709"/>
    </source>
</evidence>
<organism evidence="1 2">
    <name type="scientific">Leucogyrophana mollusca</name>
    <dbReference type="NCBI Taxonomy" id="85980"/>
    <lineage>
        <taxon>Eukaryota</taxon>
        <taxon>Fungi</taxon>
        <taxon>Dikarya</taxon>
        <taxon>Basidiomycota</taxon>
        <taxon>Agaricomycotina</taxon>
        <taxon>Agaricomycetes</taxon>
        <taxon>Agaricomycetidae</taxon>
        <taxon>Boletales</taxon>
        <taxon>Boletales incertae sedis</taxon>
        <taxon>Leucogyrophana</taxon>
    </lineage>
</organism>